<gene>
    <name evidence="3" type="ORF">LEP1GSC050_2811</name>
</gene>
<evidence type="ECO:0000256" key="1">
    <source>
        <dbReference type="SAM" id="Phobius"/>
    </source>
</evidence>
<dbReference type="RefSeq" id="WP_010571012.1">
    <property type="nucleotide sequence ID" value="NZ_AHMO02000008.1"/>
</dbReference>
<sequence length="373" mass="42974">MVDPNFDIIKSKINILVRIYFNFIKLSILIFGLTISLIELRAESYPFLDTWEGEYIYYLDHRYPRNLRIVGILKVDDSTVFVRSKSVNSNEVTIVSAKISLKDGVIAFKPDKEYAGSASRDNQYVFLDLANWGLLNPKVPSTQLSTIDTYSLSDPWPEFNYTLNFKYAYWAPLFKIISISHLESKGVKGFKVIKIGRIGREVDEFLQFEYESLKVKLPAKQDYKVPVAEKTVLTVDGVKLPLDRNWKTEEQLGIRKSLSPTYGIDLKSKRDAEMSVQKIPIEKGTNTDAVIRRYLSGIDGIDYDSIHHSLYKGFSKIEFNTFMKSRQPNRFSYIFIPGDEFVRVIAFSSFLSAYISNTNYFEKILQAIEIEPI</sequence>
<dbReference type="InterPro" id="IPR058260">
    <property type="entry name" value="DUF7954"/>
</dbReference>
<dbReference type="EMBL" id="AHMO02000008">
    <property type="protein sequence ID" value="EQA45926.1"/>
    <property type="molecule type" value="Genomic_DNA"/>
</dbReference>
<feature type="transmembrane region" description="Helical" evidence="1">
    <location>
        <begin position="19"/>
        <end position="38"/>
    </location>
</feature>
<keyword evidence="1" id="KW-1133">Transmembrane helix</keyword>
<evidence type="ECO:0000259" key="2">
    <source>
        <dbReference type="Pfam" id="PF25843"/>
    </source>
</evidence>
<organism evidence="3 4">
    <name type="scientific">Leptospira broomii serovar Hurstbridge str. 5399</name>
    <dbReference type="NCBI Taxonomy" id="1049789"/>
    <lineage>
        <taxon>Bacteria</taxon>
        <taxon>Pseudomonadati</taxon>
        <taxon>Spirochaetota</taxon>
        <taxon>Spirochaetia</taxon>
        <taxon>Leptospirales</taxon>
        <taxon>Leptospiraceae</taxon>
        <taxon>Leptospira</taxon>
    </lineage>
</organism>
<dbReference type="OrthoDB" id="9876769at2"/>
<name>T0FDH5_9LEPT</name>
<feature type="domain" description="DUF7954" evidence="2">
    <location>
        <begin position="53"/>
        <end position="204"/>
    </location>
</feature>
<evidence type="ECO:0000313" key="3">
    <source>
        <dbReference type="EMBL" id="EQA45926.1"/>
    </source>
</evidence>
<proteinExistence type="predicted"/>
<accession>T0FDH5</accession>
<evidence type="ECO:0000313" key="4">
    <source>
        <dbReference type="Proteomes" id="UP000015454"/>
    </source>
</evidence>
<keyword evidence="1" id="KW-0472">Membrane</keyword>
<keyword evidence="1" id="KW-0812">Transmembrane</keyword>
<reference evidence="3" key="1">
    <citation type="submission" date="2013-05" db="EMBL/GenBank/DDBJ databases">
        <authorList>
            <person name="Harkins D.M."/>
            <person name="Durkin A.S."/>
            <person name="Brinkac L.M."/>
            <person name="Haft D.H."/>
            <person name="Selengut J.D."/>
            <person name="Sanka R."/>
            <person name="DePew J."/>
            <person name="Purushe J."/>
            <person name="Hartskeerl R.A."/>
            <person name="Ahmed A."/>
            <person name="van der Linden H."/>
            <person name="Goris M.G.A."/>
            <person name="Vinetz J.M."/>
            <person name="Sutton G.G."/>
            <person name="Nierman W.C."/>
            <person name="Fouts D.E."/>
        </authorList>
    </citation>
    <scope>NUCLEOTIDE SEQUENCE [LARGE SCALE GENOMIC DNA]</scope>
    <source>
        <strain evidence="3">5399</strain>
    </source>
</reference>
<dbReference type="AlphaFoldDB" id="T0FDH5"/>
<protein>
    <recommendedName>
        <fullName evidence="2">DUF7954 domain-containing protein</fullName>
    </recommendedName>
</protein>
<keyword evidence="4" id="KW-1185">Reference proteome</keyword>
<dbReference type="Pfam" id="PF25843">
    <property type="entry name" value="DUF7954"/>
    <property type="match status" value="1"/>
</dbReference>
<dbReference type="Proteomes" id="UP000015454">
    <property type="component" value="Unassembled WGS sequence"/>
</dbReference>
<comment type="caution">
    <text evidence="3">The sequence shown here is derived from an EMBL/GenBank/DDBJ whole genome shotgun (WGS) entry which is preliminary data.</text>
</comment>